<name>G2DDM8_9GAMM</name>
<dbReference type="InterPro" id="IPR002880">
    <property type="entry name" value="Pyrv_Fd/Flavodoxin_OxRdtase_N"/>
</dbReference>
<dbReference type="Gene3D" id="3.40.50.970">
    <property type="match status" value="1"/>
</dbReference>
<dbReference type="InterPro" id="IPR022367">
    <property type="entry name" value="2-oxoacid/accept_OxRdtase_asu"/>
</dbReference>
<dbReference type="Gene3D" id="3.40.50.920">
    <property type="match status" value="1"/>
</dbReference>
<dbReference type="SUPFAM" id="SSF53323">
    <property type="entry name" value="Pyruvate-ferredoxin oxidoreductase, PFOR, domain III"/>
    <property type="match status" value="1"/>
</dbReference>
<dbReference type="GO" id="GO:0016903">
    <property type="term" value="F:oxidoreductase activity, acting on the aldehyde or oxo group of donors"/>
    <property type="evidence" value="ECO:0007669"/>
    <property type="project" value="InterPro"/>
</dbReference>
<protein>
    <submittedName>
        <fullName evidence="4">2-oxoglutarate ferredoxin oxidoreductase, alpha subunit</fullName>
    </submittedName>
</protein>
<dbReference type="EMBL" id="AFOC01000043">
    <property type="protein sequence ID" value="EGV51258.1"/>
    <property type="molecule type" value="Genomic_DNA"/>
</dbReference>
<dbReference type="InterPro" id="IPR019752">
    <property type="entry name" value="Pyrv/ketoisovalerate_OxRed_cat"/>
</dbReference>
<dbReference type="Gene3D" id="3.40.920.10">
    <property type="entry name" value="Pyruvate-ferredoxin oxidoreductase, PFOR, domain III"/>
    <property type="match status" value="1"/>
</dbReference>
<keyword evidence="1" id="KW-0560">Oxidoreductase</keyword>
<reference evidence="4" key="1">
    <citation type="journal article" date="2011" name="ISME J.">
        <title>The endosymbionts of the deep-sea tubeworms Riftia pachyptila and Tevnia jerichonana share an identical physiology as revealed by proteogenomic analyses.</title>
        <authorList>
            <person name="Gardebrecht A."/>
            <person name="Markert S."/>
            <person name="Felbeck H."/>
            <person name="Thuermer A."/>
            <person name="Albrecht D."/>
            <person name="Wollherr A."/>
            <person name="Kabisch J."/>
            <person name="Lehmann R."/>
            <person name="Daniel R."/>
            <person name="Liesegang H."/>
            <person name="Hecker M."/>
            <person name="Sievert S.M."/>
            <person name="Schweder T."/>
        </authorList>
    </citation>
    <scope>NUCLEOTIDE SEQUENCE [LARGE SCALE GENOMIC DNA]</scope>
</reference>
<evidence type="ECO:0000256" key="1">
    <source>
        <dbReference type="ARBA" id="ARBA00023002"/>
    </source>
</evidence>
<dbReference type="AlphaFoldDB" id="G2DDM8"/>
<comment type="caution">
    <text evidence="4">The sequence shown here is derived from an EMBL/GenBank/DDBJ whole genome shotgun (WGS) entry which is preliminary data.</text>
</comment>
<dbReference type="Pfam" id="PF01855">
    <property type="entry name" value="POR_N"/>
    <property type="match status" value="1"/>
</dbReference>
<feature type="domain" description="Pyruvate flavodoxin/ferredoxin oxidoreductase pyrimidine binding" evidence="3">
    <location>
        <begin position="224"/>
        <end position="458"/>
    </location>
</feature>
<proteinExistence type="predicted"/>
<dbReference type="Pfam" id="PF01558">
    <property type="entry name" value="POR"/>
    <property type="match status" value="1"/>
</dbReference>
<dbReference type="InterPro" id="IPR029061">
    <property type="entry name" value="THDP-binding"/>
</dbReference>
<dbReference type="PANTHER" id="PTHR32154">
    <property type="entry name" value="PYRUVATE-FLAVODOXIN OXIDOREDUCTASE-RELATED"/>
    <property type="match status" value="1"/>
</dbReference>
<dbReference type="InterPro" id="IPR002869">
    <property type="entry name" value="Pyrv_flavodox_OxRed_cen"/>
</dbReference>
<evidence type="ECO:0000313" key="4">
    <source>
        <dbReference type="EMBL" id="EGV51258.1"/>
    </source>
</evidence>
<dbReference type="SUPFAM" id="SSF52518">
    <property type="entry name" value="Thiamin diphosphate-binding fold (THDP-binding)"/>
    <property type="match status" value="1"/>
</dbReference>
<dbReference type="InterPro" id="IPR050722">
    <property type="entry name" value="Pyruvate:ferred/Flavod_OxRd"/>
</dbReference>
<sequence>MQERTIDWTDRMNASNRTRSFSIAITGSGGSGAVTTGRILLEAAALAGLQGVMMRSAGPQIRGGESAAMVRFSPSAVDCMGDRFDLLLALDWRNAERFADEIPLTEQSLILADPAVGEVPLQLRGNGAQFQPVAFKQLAASLEGGRINMVALGAAGRVVGLSLASLQQALNRILGPKGERVVAGALAALEFGYAQPLQARFSPPSEEPQEERWNLSGNQACALGALRGGVRFVAAYPITPASEMLEWLAPRLEQLGGSLLQAEDELASVNMIIGASFGGVASLTATSGPGLSLMMEGLGLAVMSETPVTVVDVMRGGPSTGIPTKSEQSDLNIALYGMHGDAPHLVLAPLSIVDCVFTTQWAVQLAEHLQTVSLVLADQSLGQSRAVVSPPAAVELGLSRRVETRPADDYLRYQVSETGISPMTLPGTPDGMYTADGLEHNRQGTPSSMAVDHREQLAKRAQKLAEFDFGEAWAEIRGSGPRCIITWGSSNGAVLDTVRRLEEQGEVLRVIALRLLMPLQSAALHQALKGVEQILVVEQNHSGQLYHYLRAEGALPDSAHSLAQPGPLPLRPGRILRALDEIGGSGG</sequence>
<dbReference type="SUPFAM" id="SSF52922">
    <property type="entry name" value="TK C-terminal domain-like"/>
    <property type="match status" value="1"/>
</dbReference>
<dbReference type="GO" id="GO:0006979">
    <property type="term" value="P:response to oxidative stress"/>
    <property type="evidence" value="ECO:0007669"/>
    <property type="project" value="TreeGrafter"/>
</dbReference>
<organism evidence="4 5">
    <name type="scientific">endosymbiont of Riftia pachyptila</name>
    <name type="common">vent Ph05</name>
    <dbReference type="NCBI Taxonomy" id="1048808"/>
    <lineage>
        <taxon>Bacteria</taxon>
        <taxon>Pseudomonadati</taxon>
        <taxon>Pseudomonadota</taxon>
        <taxon>Gammaproteobacteria</taxon>
        <taxon>sulfur-oxidizing symbionts</taxon>
    </lineage>
</organism>
<dbReference type="Proteomes" id="UP000004491">
    <property type="component" value="Unassembled WGS sequence"/>
</dbReference>
<evidence type="ECO:0000259" key="2">
    <source>
        <dbReference type="Pfam" id="PF01558"/>
    </source>
</evidence>
<dbReference type="PATRIC" id="fig|1048808.3.peg.1713"/>
<gene>
    <name evidence="4" type="ORF">Rifp1Sym_bp00050</name>
</gene>
<dbReference type="FunFam" id="3.40.50.970:FF:000022">
    <property type="entry name" value="2-oxoglutarate ferredoxin oxidoreductase alpha subunit"/>
    <property type="match status" value="1"/>
</dbReference>
<dbReference type="InterPro" id="IPR009014">
    <property type="entry name" value="Transketo_C/PFOR_II"/>
</dbReference>
<evidence type="ECO:0000313" key="5">
    <source>
        <dbReference type="Proteomes" id="UP000004491"/>
    </source>
</evidence>
<dbReference type="CDD" id="cd07034">
    <property type="entry name" value="TPP_PYR_PFOR_IOR-alpha_like"/>
    <property type="match status" value="1"/>
</dbReference>
<dbReference type="PANTHER" id="PTHR32154:SF20">
    <property type="entry name" value="2-OXOGLUTARATE OXIDOREDUCTASE SUBUNIT KORA"/>
    <property type="match status" value="1"/>
</dbReference>
<accession>G2DDM8</accession>
<keyword evidence="5" id="KW-1185">Reference proteome</keyword>
<feature type="domain" description="Pyruvate/ketoisovalerate oxidoreductase catalytic" evidence="2">
    <location>
        <begin position="29"/>
        <end position="193"/>
    </location>
</feature>
<evidence type="ECO:0000259" key="3">
    <source>
        <dbReference type="Pfam" id="PF01855"/>
    </source>
</evidence>
<dbReference type="NCBIfam" id="TIGR03710">
    <property type="entry name" value="OAFO_sf"/>
    <property type="match status" value="1"/>
</dbReference>